<sequence length="71" mass="7299">MDGRERGIHPLIVSPILLLTIFLSPFGLLGYLAVRSVPTPRRGPVGGTTEPEVAAVGPVPDGVGGPTGGRR</sequence>
<protein>
    <recommendedName>
        <fullName evidence="5">Cardiolipin synthase N-terminal domain-containing protein</fullName>
    </recommendedName>
</protein>
<feature type="region of interest" description="Disordered" evidence="1">
    <location>
        <begin position="40"/>
        <end position="71"/>
    </location>
</feature>
<dbReference type="Proteomes" id="UP001595868">
    <property type="component" value="Unassembled WGS sequence"/>
</dbReference>
<accession>A0ABV8KVC5</accession>
<keyword evidence="2" id="KW-0812">Transmembrane</keyword>
<evidence type="ECO:0000313" key="4">
    <source>
        <dbReference type="Proteomes" id="UP001595868"/>
    </source>
</evidence>
<feature type="compositionally biased region" description="Gly residues" evidence="1">
    <location>
        <begin position="62"/>
        <end position="71"/>
    </location>
</feature>
<evidence type="ECO:0008006" key="5">
    <source>
        <dbReference type="Google" id="ProtNLM"/>
    </source>
</evidence>
<feature type="transmembrane region" description="Helical" evidence="2">
    <location>
        <begin position="12"/>
        <end position="34"/>
    </location>
</feature>
<keyword evidence="4" id="KW-1185">Reference proteome</keyword>
<evidence type="ECO:0000313" key="3">
    <source>
        <dbReference type="EMBL" id="MFC4110134.1"/>
    </source>
</evidence>
<keyword evidence="2" id="KW-1133">Transmembrane helix</keyword>
<evidence type="ECO:0000256" key="2">
    <source>
        <dbReference type="SAM" id="Phobius"/>
    </source>
</evidence>
<keyword evidence="2" id="KW-0472">Membrane</keyword>
<name>A0ABV8KVC5_9ACTN</name>
<gene>
    <name evidence="3" type="ORF">ACFOX0_29960</name>
</gene>
<comment type="caution">
    <text evidence="3">The sequence shown here is derived from an EMBL/GenBank/DDBJ whole genome shotgun (WGS) entry which is preliminary data.</text>
</comment>
<proteinExistence type="predicted"/>
<evidence type="ECO:0000256" key="1">
    <source>
        <dbReference type="SAM" id="MobiDB-lite"/>
    </source>
</evidence>
<reference evidence="4" key="1">
    <citation type="journal article" date="2019" name="Int. J. Syst. Evol. Microbiol.">
        <title>The Global Catalogue of Microorganisms (GCM) 10K type strain sequencing project: providing services to taxonomists for standard genome sequencing and annotation.</title>
        <authorList>
            <consortium name="The Broad Institute Genomics Platform"/>
            <consortium name="The Broad Institute Genome Sequencing Center for Infectious Disease"/>
            <person name="Wu L."/>
            <person name="Ma J."/>
        </authorList>
    </citation>
    <scope>NUCLEOTIDE SEQUENCE [LARGE SCALE GENOMIC DNA]</scope>
    <source>
        <strain evidence="4">2902at01</strain>
    </source>
</reference>
<feature type="compositionally biased region" description="Low complexity" evidence="1">
    <location>
        <begin position="49"/>
        <end position="61"/>
    </location>
</feature>
<dbReference type="RefSeq" id="WP_377552293.1">
    <property type="nucleotide sequence ID" value="NZ_JBHSBN010000034.1"/>
</dbReference>
<organism evidence="3 4">
    <name type="scientific">Micromonospora zhanjiangensis</name>
    <dbReference type="NCBI Taxonomy" id="1522057"/>
    <lineage>
        <taxon>Bacteria</taxon>
        <taxon>Bacillati</taxon>
        <taxon>Actinomycetota</taxon>
        <taxon>Actinomycetes</taxon>
        <taxon>Micromonosporales</taxon>
        <taxon>Micromonosporaceae</taxon>
        <taxon>Micromonospora</taxon>
    </lineage>
</organism>
<dbReference type="EMBL" id="JBHSBN010000034">
    <property type="protein sequence ID" value="MFC4110134.1"/>
    <property type="molecule type" value="Genomic_DNA"/>
</dbReference>